<dbReference type="EMBL" id="AP025592">
    <property type="protein sequence ID" value="BDG08600.1"/>
    <property type="molecule type" value="Genomic_DNA"/>
</dbReference>
<evidence type="ECO:0000256" key="1">
    <source>
        <dbReference type="ARBA" id="ARBA00034923"/>
    </source>
</evidence>
<dbReference type="InterPro" id="IPR027417">
    <property type="entry name" value="P-loop_NTPase"/>
</dbReference>
<dbReference type="InterPro" id="IPR000212">
    <property type="entry name" value="DNA_helicase_UvrD/REP"/>
</dbReference>
<organism evidence="3 4">
    <name type="scientific">Anaeromyxobacter paludicola</name>
    <dbReference type="NCBI Taxonomy" id="2918171"/>
    <lineage>
        <taxon>Bacteria</taxon>
        <taxon>Pseudomonadati</taxon>
        <taxon>Myxococcota</taxon>
        <taxon>Myxococcia</taxon>
        <taxon>Myxococcales</taxon>
        <taxon>Cystobacterineae</taxon>
        <taxon>Anaeromyxobacteraceae</taxon>
        <taxon>Anaeromyxobacter</taxon>
    </lineage>
</organism>
<dbReference type="Gene3D" id="3.40.50.300">
    <property type="entry name" value="P-loop containing nucleotide triphosphate hydrolases"/>
    <property type="match status" value="2"/>
</dbReference>
<evidence type="ECO:0000259" key="2">
    <source>
        <dbReference type="Pfam" id="PF08378"/>
    </source>
</evidence>
<keyword evidence="4" id="KW-1185">Reference proteome</keyword>
<gene>
    <name evidence="3" type="ORF">AMPC_17130</name>
</gene>
<dbReference type="PANTHER" id="PTHR11070:SF2">
    <property type="entry name" value="ATP-DEPENDENT DNA HELICASE SRS2"/>
    <property type="match status" value="1"/>
</dbReference>
<sequence length="543" mass="59029">MPPTVRVHPADTLRPSLSQAERAVHAAMKRGLPPGWTAWHSLRIRTKDGYLGEGDFVLAHPEHGLLALEVKGGRIEQRDGVWRQNGVLMEQSPLDQAHGFLRKLTKRLSDDGCQAPAFGAAVCFPDIDFDRPPTQDDLAGVVITGRELQWFSEALPPVAARALPAPGQAVGAWIDRIHRYWGESTVSALSLGTRVSAVNEQRFELDPLQLLALDNLLASDRLLVQGGAGSGKTLLAAEAARRAAERGEKVLLLCFTAPLQRFLAARLEGTGVEVHTVSGFAKQLVDAADGAVRFEDPFDSNCWNAALLRASEVCEQRWDTVVVDEAQDLQDEAWYLVEGLARGKRLWGFHDPAQTFWQNRKPPAELFGRPFLLTRGQRCPPGIQDLANVYAGAAYDEGAIRKAQAEGTLKLLQAPSASSVQDKVGDEVDRLLGAGLAPSDIAIVSLRGQTAAGTIYESGQVGRHSVARADAPDAAERLVADSFLRWKGLERPAVIVADLPDGELAQRGVRTYVALTRALVAVRVVAPRERLALDPVLRRFLEA</sequence>
<evidence type="ECO:0000313" key="3">
    <source>
        <dbReference type="EMBL" id="BDG08600.1"/>
    </source>
</evidence>
<reference evidence="4" key="1">
    <citation type="journal article" date="2022" name="Int. J. Syst. Evol. Microbiol.">
        <title>Anaeromyxobacter oryzae sp. nov., Anaeromyxobacter diazotrophicus sp. nov. and Anaeromyxobacter paludicola sp. nov., isolated from paddy soils.</title>
        <authorList>
            <person name="Itoh H."/>
            <person name="Xu Z."/>
            <person name="Mise K."/>
            <person name="Masuda Y."/>
            <person name="Ushijima N."/>
            <person name="Hayakawa C."/>
            <person name="Shiratori Y."/>
            <person name="Senoo K."/>
        </authorList>
    </citation>
    <scope>NUCLEOTIDE SEQUENCE [LARGE SCALE GENOMIC DNA]</scope>
    <source>
        <strain evidence="4">Red630</strain>
    </source>
</reference>
<protein>
    <recommendedName>
        <fullName evidence="1">DNA 3'-5' helicase II</fullName>
    </recommendedName>
</protein>
<dbReference type="InterPro" id="IPR011528">
    <property type="entry name" value="NERD"/>
</dbReference>
<proteinExistence type="predicted"/>
<dbReference type="Pfam" id="PF08378">
    <property type="entry name" value="NERD"/>
    <property type="match status" value="1"/>
</dbReference>
<accession>A0ABM7X9W3</accession>
<dbReference type="Pfam" id="PF13245">
    <property type="entry name" value="AAA_19"/>
    <property type="match status" value="1"/>
</dbReference>
<evidence type="ECO:0000313" key="4">
    <source>
        <dbReference type="Proteomes" id="UP001162734"/>
    </source>
</evidence>
<dbReference type="PANTHER" id="PTHR11070">
    <property type="entry name" value="UVRD / RECB / PCRA DNA HELICASE FAMILY MEMBER"/>
    <property type="match status" value="1"/>
</dbReference>
<name>A0ABM7X9W3_9BACT</name>
<dbReference type="SUPFAM" id="SSF52540">
    <property type="entry name" value="P-loop containing nucleoside triphosphate hydrolases"/>
    <property type="match status" value="1"/>
</dbReference>
<feature type="domain" description="NERD" evidence="2">
    <location>
        <begin position="19"/>
        <end position="124"/>
    </location>
</feature>
<dbReference type="RefSeq" id="WP_248345778.1">
    <property type="nucleotide sequence ID" value="NZ_AP025592.1"/>
</dbReference>
<dbReference type="Proteomes" id="UP001162734">
    <property type="component" value="Chromosome"/>
</dbReference>